<dbReference type="Gene3D" id="3.30.930.30">
    <property type="match status" value="1"/>
</dbReference>
<dbReference type="BioCyc" id="ESIR657319:G136K-249-MONOMER"/>
<dbReference type="GO" id="GO:0006310">
    <property type="term" value="P:DNA recombination"/>
    <property type="evidence" value="ECO:0007669"/>
    <property type="project" value="InterPro"/>
</dbReference>
<name>D4JRA5_9FIRM</name>
<organism evidence="2 3">
    <name type="scientific">[Eubacterium] siraeum 70/3</name>
    <dbReference type="NCBI Taxonomy" id="657319"/>
    <lineage>
        <taxon>Bacteria</taxon>
        <taxon>Bacillati</taxon>
        <taxon>Bacillota</taxon>
        <taxon>Clostridia</taxon>
        <taxon>Eubacteriales</taxon>
        <taxon>Oscillospiraceae</taxon>
        <taxon>Oscillospiraceae incertae sedis</taxon>
    </lineage>
</organism>
<gene>
    <name evidence="2" type="ORF">EUS_02950</name>
</gene>
<dbReference type="Pfam" id="PF01076">
    <property type="entry name" value="Mob_Pre"/>
    <property type="match status" value="1"/>
</dbReference>
<protein>
    <submittedName>
        <fullName evidence="2">Plasmid recombination enzyme</fullName>
    </submittedName>
</protein>
<evidence type="ECO:0000256" key="1">
    <source>
        <dbReference type="ARBA" id="ARBA00010657"/>
    </source>
</evidence>
<dbReference type="CDD" id="cd17242">
    <property type="entry name" value="MobM_relaxase"/>
    <property type="match status" value="1"/>
</dbReference>
<evidence type="ECO:0000313" key="3">
    <source>
        <dbReference type="Proteomes" id="UP000008803"/>
    </source>
</evidence>
<dbReference type="NCBIfam" id="NF041497">
    <property type="entry name" value="MobV"/>
    <property type="match status" value="1"/>
</dbReference>
<dbReference type="PATRIC" id="fig|657319.3.peg.2441"/>
<reference evidence="2 3" key="2">
    <citation type="submission" date="2010-03" db="EMBL/GenBank/DDBJ databases">
        <authorList>
            <person name="Pajon A."/>
        </authorList>
    </citation>
    <scope>NUCLEOTIDE SEQUENCE [LARGE SCALE GENOMIC DNA]</scope>
    <source>
        <strain evidence="2 3">70/3</strain>
    </source>
</reference>
<proteinExistence type="inferred from homology"/>
<accession>D4JRA5</accession>
<dbReference type="EMBL" id="FP929044">
    <property type="protein sequence ID" value="CBK95624.1"/>
    <property type="molecule type" value="Genomic_DNA"/>
</dbReference>
<dbReference type="KEGG" id="esu:EUS_02950"/>
<dbReference type="AlphaFoldDB" id="D4JRA5"/>
<sequence>MPYAILRFQKRKAGSVAACERHNERKKEAYKSNPDIDMEHSKYNYHLVPPPRYTYKKEINRMVQAAGCKVRKDSVMMVETLITASPGFMNSLPPEEQKAYFAMALDFIAERVGKQNILSAVVHMDEKTPHMHLCFVPITPEGKLSAKYFLGNQKSLSEWQTAYHERMSARWNELERGQSSMITGRKHIPTWLFKLGGRLDKQYEEIVAALSDINAFNAGKKRDKALSLLSAWLPEAEKFSREIGKQSAYIDSLKKKIGQESDYAGRLRDEKYAEELKVQKANQKIFELQRTNQQLERLLRKIPPEVLEELQKQNRTKSRER</sequence>
<comment type="similarity">
    <text evidence="1">Belongs to the plasmid mobilization pre family.</text>
</comment>
<dbReference type="HOGENOM" id="CLU_035698_0_1_9"/>
<dbReference type="InterPro" id="IPR001668">
    <property type="entry name" value="Mob_Pre"/>
</dbReference>
<dbReference type="Proteomes" id="UP000008803">
    <property type="component" value="Chromosome"/>
</dbReference>
<reference evidence="2 3" key="1">
    <citation type="submission" date="2010-03" db="EMBL/GenBank/DDBJ databases">
        <title>The genome sequence of Eubacterium siraeum 70/3.</title>
        <authorList>
            <consortium name="metaHIT consortium -- http://www.metahit.eu/"/>
            <person name="Pajon A."/>
            <person name="Turner K."/>
            <person name="Parkhill J."/>
            <person name="Duncan S."/>
            <person name="Flint H."/>
        </authorList>
    </citation>
    <scope>NUCLEOTIDE SEQUENCE [LARGE SCALE GENOMIC DNA]</scope>
    <source>
        <strain evidence="2 3">70/3</strain>
    </source>
</reference>
<evidence type="ECO:0000313" key="2">
    <source>
        <dbReference type="EMBL" id="CBK95624.1"/>
    </source>
</evidence>
<dbReference type="GO" id="GO:0003677">
    <property type="term" value="F:DNA binding"/>
    <property type="evidence" value="ECO:0007669"/>
    <property type="project" value="InterPro"/>
</dbReference>